<dbReference type="PANTHER" id="PTHR45842">
    <property type="entry name" value="SYNAPTIC ADHESION-LIKE MOLECULE SALM"/>
    <property type="match status" value="1"/>
</dbReference>
<feature type="transmembrane region" description="Helical" evidence="5">
    <location>
        <begin position="1470"/>
        <end position="1490"/>
    </location>
</feature>
<dbReference type="OrthoDB" id="676979at2759"/>
<keyword evidence="5" id="KW-0472">Membrane</keyword>
<organism evidence="7 8">
    <name type="scientific">Holothuria leucospilota</name>
    <name type="common">Black long sea cucumber</name>
    <name type="synonym">Mertensiothuria leucospilota</name>
    <dbReference type="NCBI Taxonomy" id="206669"/>
    <lineage>
        <taxon>Eukaryota</taxon>
        <taxon>Metazoa</taxon>
        <taxon>Echinodermata</taxon>
        <taxon>Eleutherozoa</taxon>
        <taxon>Echinozoa</taxon>
        <taxon>Holothuroidea</taxon>
        <taxon>Aspidochirotacea</taxon>
        <taxon>Aspidochirotida</taxon>
        <taxon>Holothuriidae</taxon>
        <taxon>Holothuria</taxon>
    </lineage>
</organism>
<feature type="transmembrane region" description="Helical" evidence="5">
    <location>
        <begin position="1232"/>
        <end position="1250"/>
    </location>
</feature>
<evidence type="ECO:0000256" key="4">
    <source>
        <dbReference type="ARBA" id="ARBA00023180"/>
    </source>
</evidence>
<evidence type="ECO:0000256" key="5">
    <source>
        <dbReference type="SAM" id="Phobius"/>
    </source>
</evidence>
<dbReference type="EMBL" id="JAIZAY010000002">
    <property type="protein sequence ID" value="KAJ8047416.1"/>
    <property type="molecule type" value="Genomic_DNA"/>
</dbReference>
<feature type="chain" id="PRO_5040261304" evidence="6">
    <location>
        <begin position="25"/>
        <end position="1527"/>
    </location>
</feature>
<dbReference type="Proteomes" id="UP001152320">
    <property type="component" value="Chromosome 2"/>
</dbReference>
<feature type="transmembrane region" description="Helical" evidence="5">
    <location>
        <begin position="1496"/>
        <end position="1515"/>
    </location>
</feature>
<proteinExistence type="predicted"/>
<reference evidence="7" key="1">
    <citation type="submission" date="2021-10" db="EMBL/GenBank/DDBJ databases">
        <title>Tropical sea cucumber genome reveals ecological adaptation and Cuvierian tubules defense mechanism.</title>
        <authorList>
            <person name="Chen T."/>
        </authorList>
    </citation>
    <scope>NUCLEOTIDE SEQUENCE</scope>
    <source>
        <strain evidence="7">Nanhai2018</strain>
        <tissue evidence="7">Muscle</tissue>
    </source>
</reference>
<evidence type="ECO:0000313" key="7">
    <source>
        <dbReference type="EMBL" id="KAJ8047416.1"/>
    </source>
</evidence>
<dbReference type="InterPro" id="IPR050467">
    <property type="entry name" value="LRFN"/>
</dbReference>
<evidence type="ECO:0000256" key="6">
    <source>
        <dbReference type="SAM" id="SignalP"/>
    </source>
</evidence>
<gene>
    <name evidence="7" type="ORF">HOLleu_06405</name>
</gene>
<dbReference type="InterPro" id="IPR001611">
    <property type="entry name" value="Leu-rich_rpt"/>
</dbReference>
<comment type="caution">
    <text evidence="7">The sequence shown here is derived from an EMBL/GenBank/DDBJ whole genome shotgun (WGS) entry which is preliminary data.</text>
</comment>
<sequence length="1527" mass="174605">MKKSNLPSQLVVCLLYFVTTVAVAELATRLDGHNRTGFLKEEHDCEMWSLCTSRDSKRGCIVDCHYVHVKKTVPNNVPAETWFLDMSENEIARIGKRDFSKLKILEILDLSQNVIETIEPNTFRHQKPLTNLNLSDNKLEEVTKGVFFSLVNVKALNLSKNQLRELQDRDFKNNIKLETLDLSENKLTIFPASAFRHLYKLQLLYLSSNQIEEVANSTFRYFPNLKTLDLSQNQIKDIEVGTFSALKNLKELNLGGNHIKYIQRNAFRNLTNLQKLDLPQNNLKMLPKTLLYSLIKLNHLDISGNQIQILLDDIFHNLSYLQNLDISHNQLVNLNKGTFTGLTQLEKLFLSQNTLKQLSHSLFLPLVGLLHLDLSQNAITQLYEDSFIGLSKLQHLNLSQNTLRQLPQSLLQPLVDLIHLDLSQNGLTQLQDDAFIGLPKLRHLLLTGNRIMDLPSNVFTPLVNLTELYLDGNHIRKLHDNQFENLKGVTMLYISRNDLTELTEGATKHLNRLEKLYINENKISEIEKSTFRELLNLRDLNVSSNRILKFSKKLFWPLGTLLILDLSENQISKIWKDSFYNLSRLEQLRLNGNRLENIHRDTFKHLHSLSSISLDNNRLKTLRKGTLVNMPNLFHIFLLNNQLEHLEQGSIENVPRLDIIDLAFNWLPNRAVDRFFSNLSFEFLDLSHNNFSMVSKDLFRFKEGTITYFLSISNNRISSLPGDLFSLISLYGMLDMSDNQIRELPPHLFSSSGWPHGLETLLLHRNNISFIARNTFEGLYSLTSLCLFHNKIDVLADGAFSGTSVKYIYLFGNDLSRLSQSSIENDNITEIHLYDNPYLTVHQSGVTKAESFTTLYLGCDDVREIQRTMIGVKCVTPNYVPSIEFADDVASSLHNEGFTCNKTDENLFPFKFTSECSPCPRGHFGSGNLQCTQCPAGGYYQDEIGTTTTVPGEIACKKCPKGMFVNHTGATSIAECKICPDGTNKSQYAGLRACACLDNFARYDRFGPCFLCVEDGYNCSGSDYVSINPGYFWSWNFSTANITKYKRFITNLQIETKFFTNAPSDTRYSMEIPQVFRCPRFNSCSNAPGALEVTCSKGYRGWLCSKCERGFFGVMESCFACPSYVYLVIEVAVGLAVVSAILFIAFKQHTRVQNIDGQLRSVSDMVISRTKIVLGFYQVIGEFLISFYEINWIAKVYIVGELFSFLEINILRLFVRPRCLIKNLAINPKTGFIISVAFLCISILVPFAVFKLKVAYFKYKHPSMKRSEIILLYYNNLKTKIAGCVFVLLFLTYPSICTSIFKLFPSACQSFCFDVKKAHCIQLLRSDFDMSCTELSFYQTTAYIATVGYVIGFPALLFFFLRKYIYANVSFTRRSRNATLLDTEQEGTKENLIFNEHKSLIWISFFCENYRPQYWYWEIIELTRKMTQTVLVTVLGWDSNFTVLLTIGIAVSFLILHARLQPMKNEFEQGLQMFSLVAIFINVLLAALKIPVNHSVALSIVLTLLNVAVISIIVGKRLLTRPKRYYN</sequence>
<dbReference type="InterPro" id="IPR032675">
    <property type="entry name" value="LRR_dom_sf"/>
</dbReference>
<feature type="signal peptide" evidence="6">
    <location>
        <begin position="1"/>
        <end position="24"/>
    </location>
</feature>
<dbReference type="SMART" id="SM01411">
    <property type="entry name" value="Ephrin_rec_like"/>
    <property type="match status" value="1"/>
</dbReference>
<dbReference type="PANTHER" id="PTHR45842:SF12">
    <property type="entry name" value="KEKKON 5, ISOFORM A"/>
    <property type="match status" value="1"/>
</dbReference>
<keyword evidence="2 6" id="KW-0732">Signal</keyword>
<dbReference type="GO" id="GO:0016020">
    <property type="term" value="C:membrane"/>
    <property type="evidence" value="ECO:0007669"/>
    <property type="project" value="UniProtKB-SubCell"/>
</dbReference>
<keyword evidence="1" id="KW-0433">Leucine-rich repeat</keyword>
<dbReference type="SUPFAM" id="SSF52058">
    <property type="entry name" value="L domain-like"/>
    <property type="match status" value="3"/>
</dbReference>
<keyword evidence="8" id="KW-1185">Reference proteome</keyword>
<feature type="transmembrane region" description="Helical" evidence="5">
    <location>
        <begin position="1441"/>
        <end position="1458"/>
    </location>
</feature>
<dbReference type="SUPFAM" id="SSF57184">
    <property type="entry name" value="Growth factor receptor domain"/>
    <property type="match status" value="1"/>
</dbReference>
<accession>A0A9Q1HJJ4</accession>
<feature type="transmembrane region" description="Helical" evidence="5">
    <location>
        <begin position="1270"/>
        <end position="1293"/>
    </location>
</feature>
<evidence type="ECO:0000313" key="8">
    <source>
        <dbReference type="Proteomes" id="UP001152320"/>
    </source>
</evidence>
<dbReference type="InterPro" id="IPR009030">
    <property type="entry name" value="Growth_fac_rcpt_cys_sf"/>
</dbReference>
<keyword evidence="5" id="KW-0812">Transmembrane</keyword>
<protein>
    <submittedName>
        <fullName evidence="7">Slit-like 2 protein</fullName>
    </submittedName>
</protein>
<dbReference type="SMART" id="SM00369">
    <property type="entry name" value="LRR_TYP"/>
    <property type="match status" value="27"/>
</dbReference>
<keyword evidence="4" id="KW-0325">Glycoprotein</keyword>
<feature type="transmembrane region" description="Helical" evidence="5">
    <location>
        <begin position="1124"/>
        <end position="1146"/>
    </location>
</feature>
<feature type="transmembrane region" description="Helical" evidence="5">
    <location>
        <begin position="1340"/>
        <end position="1361"/>
    </location>
</feature>
<keyword evidence="5" id="KW-1133">Transmembrane helix</keyword>
<evidence type="ECO:0000256" key="1">
    <source>
        <dbReference type="ARBA" id="ARBA00022614"/>
    </source>
</evidence>
<dbReference type="Gene3D" id="3.80.10.10">
    <property type="entry name" value="Ribonuclease Inhibitor"/>
    <property type="match status" value="5"/>
</dbReference>
<dbReference type="SMART" id="SM00365">
    <property type="entry name" value="LRR_SD22"/>
    <property type="match status" value="14"/>
</dbReference>
<dbReference type="FunFam" id="3.80.10.10:FF:001164">
    <property type="entry name" value="GH01279p"/>
    <property type="match status" value="2"/>
</dbReference>
<dbReference type="InterPro" id="IPR003591">
    <property type="entry name" value="Leu-rich_rpt_typical-subtyp"/>
</dbReference>
<feature type="transmembrane region" description="Helical" evidence="5">
    <location>
        <begin position="1166"/>
        <end position="1186"/>
    </location>
</feature>
<name>A0A9Q1HJJ4_HOLLE</name>
<evidence type="ECO:0000256" key="2">
    <source>
        <dbReference type="ARBA" id="ARBA00022729"/>
    </source>
</evidence>
<dbReference type="Pfam" id="PF13855">
    <property type="entry name" value="LRR_8"/>
    <property type="match status" value="7"/>
</dbReference>
<dbReference type="PROSITE" id="PS51450">
    <property type="entry name" value="LRR"/>
    <property type="match status" value="12"/>
</dbReference>
<keyword evidence="3" id="KW-0677">Repeat</keyword>
<evidence type="ECO:0000256" key="3">
    <source>
        <dbReference type="ARBA" id="ARBA00022737"/>
    </source>
</evidence>